<feature type="chain" id="PRO_5038461981" description="Cuticular protein" evidence="4">
    <location>
        <begin position="17"/>
        <end position="115"/>
    </location>
</feature>
<gene>
    <name evidence="5" type="ORF">HPB52_002983</name>
</gene>
<dbReference type="VEuPathDB" id="VectorBase:RSAN_038714"/>
<dbReference type="InterPro" id="IPR050468">
    <property type="entry name" value="Cuticle_Struct_Prot"/>
</dbReference>
<dbReference type="EMBL" id="JABSTV010001249">
    <property type="protein sequence ID" value="KAH7961112.1"/>
    <property type="molecule type" value="Genomic_DNA"/>
</dbReference>
<proteinExistence type="predicted"/>
<dbReference type="PROSITE" id="PS00233">
    <property type="entry name" value="CHIT_BIND_RR_1"/>
    <property type="match status" value="1"/>
</dbReference>
<name>A0A9D4PY98_RHISA</name>
<evidence type="ECO:0008006" key="7">
    <source>
        <dbReference type="Google" id="ProtNLM"/>
    </source>
</evidence>
<dbReference type="InterPro" id="IPR031311">
    <property type="entry name" value="CHIT_BIND_RR_consensus"/>
</dbReference>
<dbReference type="GO" id="GO:0008010">
    <property type="term" value="F:structural constituent of chitin-based larval cuticle"/>
    <property type="evidence" value="ECO:0007669"/>
    <property type="project" value="TreeGrafter"/>
</dbReference>
<feature type="signal peptide" evidence="4">
    <location>
        <begin position="1"/>
        <end position="16"/>
    </location>
</feature>
<dbReference type="PANTHER" id="PTHR10380">
    <property type="entry name" value="CUTICLE PROTEIN"/>
    <property type="match status" value="1"/>
</dbReference>
<keyword evidence="6" id="KW-1185">Reference proteome</keyword>
<protein>
    <recommendedName>
        <fullName evidence="7">Cuticular protein</fullName>
    </recommendedName>
</protein>
<dbReference type="PROSITE" id="PS51155">
    <property type="entry name" value="CHIT_BIND_RR_2"/>
    <property type="match status" value="1"/>
</dbReference>
<dbReference type="PANTHER" id="PTHR10380:SF235">
    <property type="entry name" value="CUTICULAR PROTEIN 73D, ISOFORM B"/>
    <property type="match status" value="1"/>
</dbReference>
<dbReference type="InterPro" id="IPR000618">
    <property type="entry name" value="Insect_cuticle"/>
</dbReference>
<feature type="region of interest" description="Disordered" evidence="3">
    <location>
        <begin position="95"/>
        <end position="115"/>
    </location>
</feature>
<dbReference type="AlphaFoldDB" id="A0A9D4PY98"/>
<sequence length="115" mass="12144">MLAKLIFLAVIACAMSQVLVYPGGGGGGYVEAPQPYHFSYDSVNPVEGAHHYHEETSDATNSRTGSYGYTDANGITRRVDYVADAGGFRATVTTNEPGTAASAPADVHFNSPYSH</sequence>
<dbReference type="Pfam" id="PF00379">
    <property type="entry name" value="Chitin_bind_4"/>
    <property type="match status" value="1"/>
</dbReference>
<evidence type="ECO:0000256" key="3">
    <source>
        <dbReference type="SAM" id="MobiDB-lite"/>
    </source>
</evidence>
<organism evidence="5 6">
    <name type="scientific">Rhipicephalus sanguineus</name>
    <name type="common">Brown dog tick</name>
    <name type="synonym">Ixodes sanguineus</name>
    <dbReference type="NCBI Taxonomy" id="34632"/>
    <lineage>
        <taxon>Eukaryota</taxon>
        <taxon>Metazoa</taxon>
        <taxon>Ecdysozoa</taxon>
        <taxon>Arthropoda</taxon>
        <taxon>Chelicerata</taxon>
        <taxon>Arachnida</taxon>
        <taxon>Acari</taxon>
        <taxon>Parasitiformes</taxon>
        <taxon>Ixodida</taxon>
        <taxon>Ixodoidea</taxon>
        <taxon>Ixodidae</taxon>
        <taxon>Rhipicephalinae</taxon>
        <taxon>Rhipicephalus</taxon>
        <taxon>Rhipicephalus</taxon>
    </lineage>
</organism>
<keyword evidence="1 2" id="KW-0193">Cuticle</keyword>
<comment type="caution">
    <text evidence="5">The sequence shown here is derived from an EMBL/GenBank/DDBJ whole genome shotgun (WGS) entry which is preliminary data.</text>
</comment>
<evidence type="ECO:0000256" key="1">
    <source>
        <dbReference type="ARBA" id="ARBA00022460"/>
    </source>
</evidence>
<accession>A0A9D4PY98</accession>
<reference evidence="5" key="1">
    <citation type="journal article" date="2020" name="Cell">
        <title>Large-Scale Comparative Analyses of Tick Genomes Elucidate Their Genetic Diversity and Vector Capacities.</title>
        <authorList>
            <consortium name="Tick Genome and Microbiome Consortium (TIGMIC)"/>
            <person name="Jia N."/>
            <person name="Wang J."/>
            <person name="Shi W."/>
            <person name="Du L."/>
            <person name="Sun Y."/>
            <person name="Zhan W."/>
            <person name="Jiang J.F."/>
            <person name="Wang Q."/>
            <person name="Zhang B."/>
            <person name="Ji P."/>
            <person name="Bell-Sakyi L."/>
            <person name="Cui X.M."/>
            <person name="Yuan T.T."/>
            <person name="Jiang B.G."/>
            <person name="Yang W.F."/>
            <person name="Lam T.T."/>
            <person name="Chang Q.C."/>
            <person name="Ding S.J."/>
            <person name="Wang X.J."/>
            <person name="Zhu J.G."/>
            <person name="Ruan X.D."/>
            <person name="Zhao L."/>
            <person name="Wei J.T."/>
            <person name="Ye R.Z."/>
            <person name="Que T.C."/>
            <person name="Du C.H."/>
            <person name="Zhou Y.H."/>
            <person name="Cheng J.X."/>
            <person name="Dai P.F."/>
            <person name="Guo W.B."/>
            <person name="Han X.H."/>
            <person name="Huang E.J."/>
            <person name="Li L.F."/>
            <person name="Wei W."/>
            <person name="Gao Y.C."/>
            <person name="Liu J.Z."/>
            <person name="Shao H.Z."/>
            <person name="Wang X."/>
            <person name="Wang C.C."/>
            <person name="Yang T.C."/>
            <person name="Huo Q.B."/>
            <person name="Li W."/>
            <person name="Chen H.Y."/>
            <person name="Chen S.E."/>
            <person name="Zhou L.G."/>
            <person name="Ni X.B."/>
            <person name="Tian J.H."/>
            <person name="Sheng Y."/>
            <person name="Liu T."/>
            <person name="Pan Y.S."/>
            <person name="Xia L.Y."/>
            <person name="Li J."/>
            <person name="Zhao F."/>
            <person name="Cao W.C."/>
        </authorList>
    </citation>
    <scope>NUCLEOTIDE SEQUENCE</scope>
    <source>
        <strain evidence="5">Rsan-2018</strain>
    </source>
</reference>
<reference evidence="5" key="2">
    <citation type="submission" date="2021-09" db="EMBL/GenBank/DDBJ databases">
        <authorList>
            <person name="Jia N."/>
            <person name="Wang J."/>
            <person name="Shi W."/>
            <person name="Du L."/>
            <person name="Sun Y."/>
            <person name="Zhan W."/>
            <person name="Jiang J."/>
            <person name="Wang Q."/>
            <person name="Zhang B."/>
            <person name="Ji P."/>
            <person name="Sakyi L.B."/>
            <person name="Cui X."/>
            <person name="Yuan T."/>
            <person name="Jiang B."/>
            <person name="Yang W."/>
            <person name="Lam T.T.-Y."/>
            <person name="Chang Q."/>
            <person name="Ding S."/>
            <person name="Wang X."/>
            <person name="Zhu J."/>
            <person name="Ruan X."/>
            <person name="Zhao L."/>
            <person name="Wei J."/>
            <person name="Que T."/>
            <person name="Du C."/>
            <person name="Cheng J."/>
            <person name="Dai P."/>
            <person name="Han X."/>
            <person name="Huang E."/>
            <person name="Gao Y."/>
            <person name="Liu J."/>
            <person name="Shao H."/>
            <person name="Ye R."/>
            <person name="Li L."/>
            <person name="Wei W."/>
            <person name="Wang X."/>
            <person name="Wang C."/>
            <person name="Huo Q."/>
            <person name="Li W."/>
            <person name="Guo W."/>
            <person name="Chen H."/>
            <person name="Chen S."/>
            <person name="Zhou L."/>
            <person name="Zhou L."/>
            <person name="Ni X."/>
            <person name="Tian J."/>
            <person name="Zhou Y."/>
            <person name="Sheng Y."/>
            <person name="Liu T."/>
            <person name="Pan Y."/>
            <person name="Xia L."/>
            <person name="Li J."/>
            <person name="Zhao F."/>
            <person name="Cao W."/>
        </authorList>
    </citation>
    <scope>NUCLEOTIDE SEQUENCE</scope>
    <source>
        <strain evidence="5">Rsan-2018</strain>
        <tissue evidence="5">Larvae</tissue>
    </source>
</reference>
<dbReference type="Proteomes" id="UP000821837">
    <property type="component" value="Chromosome 3"/>
</dbReference>
<evidence type="ECO:0000256" key="4">
    <source>
        <dbReference type="SAM" id="SignalP"/>
    </source>
</evidence>
<evidence type="ECO:0000313" key="5">
    <source>
        <dbReference type="EMBL" id="KAH7961112.1"/>
    </source>
</evidence>
<dbReference type="OrthoDB" id="6515429at2759"/>
<keyword evidence="4" id="KW-0732">Signal</keyword>
<dbReference type="GO" id="GO:0062129">
    <property type="term" value="C:chitin-based extracellular matrix"/>
    <property type="evidence" value="ECO:0007669"/>
    <property type="project" value="TreeGrafter"/>
</dbReference>
<evidence type="ECO:0000313" key="6">
    <source>
        <dbReference type="Proteomes" id="UP000821837"/>
    </source>
</evidence>
<evidence type="ECO:0000256" key="2">
    <source>
        <dbReference type="PROSITE-ProRule" id="PRU00497"/>
    </source>
</evidence>